<dbReference type="CDD" id="cd00112">
    <property type="entry name" value="LDLa"/>
    <property type="match status" value="4"/>
</dbReference>
<keyword evidence="8" id="KW-0768">Sushi</keyword>
<dbReference type="CDD" id="cd00190">
    <property type="entry name" value="Tryp_SPc"/>
    <property type="match status" value="1"/>
</dbReference>
<dbReference type="Pfam" id="PF00089">
    <property type="entry name" value="Trypsin"/>
    <property type="match status" value="1"/>
</dbReference>
<comment type="subcellular location">
    <subcellularLocation>
        <location evidence="1">Secreted</location>
    </subcellularLocation>
</comment>
<evidence type="ECO:0000256" key="4">
    <source>
        <dbReference type="ARBA" id="ARBA00022737"/>
    </source>
</evidence>
<evidence type="ECO:0000256" key="3">
    <source>
        <dbReference type="ARBA" id="ARBA00022729"/>
    </source>
</evidence>
<dbReference type="PANTHER" id="PTHR24252">
    <property type="entry name" value="ACROSIN-RELATED"/>
    <property type="match status" value="1"/>
</dbReference>
<dbReference type="Pfam" id="PF00057">
    <property type="entry name" value="Ldl_recept_a"/>
    <property type="match status" value="4"/>
</dbReference>
<dbReference type="InterPro" id="IPR023415">
    <property type="entry name" value="LDLR_class-A_CS"/>
</dbReference>
<dbReference type="GO" id="GO:0005576">
    <property type="term" value="C:extracellular region"/>
    <property type="evidence" value="ECO:0007669"/>
    <property type="project" value="UniProtKB-SubCell"/>
</dbReference>
<dbReference type="GO" id="GO:0006508">
    <property type="term" value="P:proteolysis"/>
    <property type="evidence" value="ECO:0007669"/>
    <property type="project" value="InterPro"/>
</dbReference>
<comment type="caution">
    <text evidence="11">The sequence shown here is derived from an EMBL/GenBank/DDBJ whole genome shotgun (WGS) entry which is preliminary data.</text>
</comment>
<sequence length="629" mass="69714">IHAVDGYSFRPHDTRIRREAKNGNNKNKDCPNSVTSDFRCKSGECIKEDQECNGTVNCEDASDETNACHRYKCQDFLFRCKYGACINPELECDGKPDCRDNSDETTTRCKNSTETCKEEEFRCNSGQCINNDWKCDGKKNCEDGSDETSATCWNMRCPGFTYKCKYGACVNGDAECNGVIDCLDGSDEDPSICKATPAPPTPTPAEPKPQPPVLQKGSCILPEHPADGRWSVIGSFQTFSPGTPIGTGTVLQINCNKGFKIDGDELILCEEGTWSANIGQCLKTCPVIHSTPTMKVTCTYKNKVTDNCTDAIDGTLAKFHCATFYEDLGLQNMPVHLCHDGSWNQRRPECVPVCGRKSVTATTLIVNGTNVTQGDYPWQVALYTAQSKVLICGGSMITQRVIITAAHCITDQKGKMLSKDLYMVAVGKYFRPYNDPRDANEAQFSPLQEMFIPRQYKGPTQNYLGDIAILVTIKTFTLSRRVQPVCVDWGSNYASELSNPSRNSYGYVAGWGFTAENENPSEELKELKVPAVTYEQCNQNLPEDYEAFLTDDKLCAGYLDQGTSVCKGDSGGGLVFKHKDRYYITGIVSLSPQAPTGGCNSQQYGLYTSVYRYIEEFILDKVSRFKPQH</sequence>
<dbReference type="InterPro" id="IPR035976">
    <property type="entry name" value="Sushi/SCR/CCP_sf"/>
</dbReference>
<dbReference type="InterPro" id="IPR018114">
    <property type="entry name" value="TRYPSIN_HIS"/>
</dbReference>
<feature type="domain" description="Peptidase S1" evidence="9">
    <location>
        <begin position="365"/>
        <end position="623"/>
    </location>
</feature>
<keyword evidence="3" id="KW-0732">Signal</keyword>
<evidence type="ECO:0000259" key="9">
    <source>
        <dbReference type="PROSITE" id="PS50240"/>
    </source>
</evidence>
<dbReference type="SUPFAM" id="SSF50494">
    <property type="entry name" value="Trypsin-like serine proteases"/>
    <property type="match status" value="1"/>
</dbReference>
<dbReference type="InterPro" id="IPR002172">
    <property type="entry name" value="LDrepeatLR_classA_rpt"/>
</dbReference>
<dbReference type="FunFam" id="2.40.10.10:FF:000054">
    <property type="entry name" value="Complement C1r subcomponent"/>
    <property type="match status" value="1"/>
</dbReference>
<dbReference type="SMART" id="SM00020">
    <property type="entry name" value="Tryp_SPc"/>
    <property type="match status" value="1"/>
</dbReference>
<dbReference type="STRING" id="1661398.A0A482VQK0"/>
<keyword evidence="6" id="KW-0325">Glycoprotein</keyword>
<dbReference type="SUPFAM" id="SSF57424">
    <property type="entry name" value="LDL receptor-like module"/>
    <property type="match status" value="4"/>
</dbReference>
<comment type="caution">
    <text evidence="8">Lacks conserved residue(s) required for the propagation of feature annotation.</text>
</comment>
<evidence type="ECO:0000256" key="5">
    <source>
        <dbReference type="ARBA" id="ARBA00023157"/>
    </source>
</evidence>
<dbReference type="PRINTS" id="PR00261">
    <property type="entry name" value="LDLRECEPTOR"/>
</dbReference>
<dbReference type="Gene3D" id="4.10.400.10">
    <property type="entry name" value="Low-density Lipoprotein Receptor"/>
    <property type="match status" value="4"/>
</dbReference>
<feature type="disulfide bond" evidence="7">
    <location>
        <begin position="164"/>
        <end position="182"/>
    </location>
</feature>
<dbReference type="PROSITE" id="PS50923">
    <property type="entry name" value="SUSHI"/>
    <property type="match status" value="1"/>
</dbReference>
<dbReference type="PROSITE" id="PS50068">
    <property type="entry name" value="LDLRA_2"/>
    <property type="match status" value="4"/>
</dbReference>
<evidence type="ECO:0000256" key="1">
    <source>
        <dbReference type="ARBA" id="ARBA00004613"/>
    </source>
</evidence>
<feature type="disulfide bond" evidence="7">
    <location>
        <begin position="116"/>
        <end position="128"/>
    </location>
</feature>
<dbReference type="PROSITE" id="PS50240">
    <property type="entry name" value="TRYPSIN_DOM"/>
    <property type="match status" value="1"/>
</dbReference>
<feature type="disulfide bond" evidence="7">
    <location>
        <begin position="123"/>
        <end position="141"/>
    </location>
</feature>
<organism evidence="11 12">
    <name type="scientific">Asbolus verrucosus</name>
    <name type="common">Desert ironclad beetle</name>
    <dbReference type="NCBI Taxonomy" id="1661398"/>
    <lineage>
        <taxon>Eukaryota</taxon>
        <taxon>Metazoa</taxon>
        <taxon>Ecdysozoa</taxon>
        <taxon>Arthropoda</taxon>
        <taxon>Hexapoda</taxon>
        <taxon>Insecta</taxon>
        <taxon>Pterygota</taxon>
        <taxon>Neoptera</taxon>
        <taxon>Endopterygota</taxon>
        <taxon>Coleoptera</taxon>
        <taxon>Polyphaga</taxon>
        <taxon>Cucujiformia</taxon>
        <taxon>Tenebrionidae</taxon>
        <taxon>Pimeliinae</taxon>
        <taxon>Asbolus</taxon>
    </lineage>
</organism>
<dbReference type="PROSITE" id="PS01209">
    <property type="entry name" value="LDLRA_1"/>
    <property type="match status" value="3"/>
</dbReference>
<keyword evidence="4" id="KW-0677">Repeat</keyword>
<keyword evidence="12" id="KW-1185">Reference proteome</keyword>
<keyword evidence="11" id="KW-0449">Lipoprotein</keyword>
<accession>A0A482VQK0</accession>
<dbReference type="EMBL" id="QDEB01077746">
    <property type="protein sequence ID" value="RZC34678.1"/>
    <property type="molecule type" value="Genomic_DNA"/>
</dbReference>
<feature type="disulfide bond" evidence="7">
    <location>
        <begin position="73"/>
        <end position="85"/>
    </location>
</feature>
<dbReference type="InterPro" id="IPR036055">
    <property type="entry name" value="LDL_receptor-like_sf"/>
</dbReference>
<dbReference type="AlphaFoldDB" id="A0A482VQK0"/>
<feature type="disulfide bond" evidence="7">
    <location>
        <begin position="157"/>
        <end position="169"/>
    </location>
</feature>
<protein>
    <submittedName>
        <fullName evidence="11">Prolow-density lipoprotein receptor-related protein 1-like</fullName>
    </submittedName>
</protein>
<feature type="disulfide bond" evidence="7">
    <location>
        <begin position="80"/>
        <end position="98"/>
    </location>
</feature>
<dbReference type="Proteomes" id="UP000292052">
    <property type="component" value="Unassembled WGS sequence"/>
</dbReference>
<dbReference type="InterPro" id="IPR009003">
    <property type="entry name" value="Peptidase_S1_PA"/>
</dbReference>
<reference evidence="11 12" key="1">
    <citation type="submission" date="2017-03" db="EMBL/GenBank/DDBJ databases">
        <title>Genome of the blue death feigning beetle - Asbolus verrucosus.</title>
        <authorList>
            <person name="Rider S.D."/>
        </authorList>
    </citation>
    <scope>NUCLEOTIDE SEQUENCE [LARGE SCALE GENOMIC DNA]</scope>
    <source>
        <strain evidence="11">Butters</strain>
        <tissue evidence="11">Head and leg muscle</tissue>
    </source>
</reference>
<evidence type="ECO:0000256" key="6">
    <source>
        <dbReference type="ARBA" id="ARBA00023180"/>
    </source>
</evidence>
<dbReference type="InterPro" id="IPR000436">
    <property type="entry name" value="Sushi_SCR_CCP_dom"/>
</dbReference>
<keyword evidence="2" id="KW-0964">Secreted</keyword>
<evidence type="ECO:0000313" key="12">
    <source>
        <dbReference type="Proteomes" id="UP000292052"/>
    </source>
</evidence>
<dbReference type="SMART" id="SM00032">
    <property type="entry name" value="CCP"/>
    <property type="match status" value="1"/>
</dbReference>
<dbReference type="PANTHER" id="PTHR24252:SF7">
    <property type="entry name" value="HYALIN"/>
    <property type="match status" value="1"/>
</dbReference>
<name>A0A482VQK0_ASBVE</name>
<keyword evidence="5 7" id="KW-1015">Disulfide bond</keyword>
<dbReference type="Gene3D" id="2.40.10.10">
    <property type="entry name" value="Trypsin-like serine proteases"/>
    <property type="match status" value="1"/>
</dbReference>
<evidence type="ECO:0000259" key="10">
    <source>
        <dbReference type="PROSITE" id="PS50923"/>
    </source>
</evidence>
<dbReference type="PROSITE" id="PS00134">
    <property type="entry name" value="TRYPSIN_HIS"/>
    <property type="match status" value="1"/>
</dbReference>
<dbReference type="GO" id="GO:0004252">
    <property type="term" value="F:serine-type endopeptidase activity"/>
    <property type="evidence" value="ECO:0007669"/>
    <property type="project" value="InterPro"/>
</dbReference>
<feature type="non-terminal residue" evidence="11">
    <location>
        <position position="1"/>
    </location>
</feature>
<dbReference type="CDD" id="cd00033">
    <property type="entry name" value="CCP"/>
    <property type="match status" value="1"/>
</dbReference>
<dbReference type="SUPFAM" id="SSF57535">
    <property type="entry name" value="Complement control module/SCR domain"/>
    <property type="match status" value="1"/>
</dbReference>
<dbReference type="SMART" id="SM00192">
    <property type="entry name" value="LDLa"/>
    <property type="match status" value="4"/>
</dbReference>
<feature type="domain" description="Sushi" evidence="10">
    <location>
        <begin position="217"/>
        <end position="283"/>
    </location>
</feature>
<evidence type="ECO:0000256" key="8">
    <source>
        <dbReference type="PROSITE-ProRule" id="PRU00302"/>
    </source>
</evidence>
<keyword evidence="11" id="KW-0675">Receptor</keyword>
<proteinExistence type="predicted"/>
<dbReference type="OrthoDB" id="6744641at2759"/>
<evidence type="ECO:0000256" key="7">
    <source>
        <dbReference type="PROSITE-ProRule" id="PRU00124"/>
    </source>
</evidence>
<gene>
    <name evidence="11" type="ORF">BDFB_004517</name>
</gene>
<dbReference type="FunFam" id="4.10.400.10:FF:000034">
    <property type="entry name" value="Low-density lipoprotein receptor-related protein 2"/>
    <property type="match status" value="1"/>
</dbReference>
<feature type="disulfide bond" evidence="7">
    <location>
        <begin position="40"/>
        <end position="58"/>
    </location>
</feature>
<feature type="non-terminal residue" evidence="11">
    <location>
        <position position="629"/>
    </location>
</feature>
<dbReference type="Gene3D" id="2.10.70.10">
    <property type="entry name" value="Complement Module, domain 1"/>
    <property type="match status" value="1"/>
</dbReference>
<dbReference type="InterPro" id="IPR043504">
    <property type="entry name" value="Peptidase_S1_PA_chymotrypsin"/>
</dbReference>
<dbReference type="InterPro" id="IPR001254">
    <property type="entry name" value="Trypsin_dom"/>
</dbReference>
<evidence type="ECO:0000256" key="2">
    <source>
        <dbReference type="ARBA" id="ARBA00022525"/>
    </source>
</evidence>
<evidence type="ECO:0000313" key="11">
    <source>
        <dbReference type="EMBL" id="RZC34678.1"/>
    </source>
</evidence>